<protein>
    <submittedName>
        <fullName evidence="2">Uncharacterized protein</fullName>
    </submittedName>
</protein>
<evidence type="ECO:0000313" key="3">
    <source>
        <dbReference type="Proteomes" id="UP000703269"/>
    </source>
</evidence>
<accession>A0A9P3GKZ9</accession>
<dbReference type="EMBL" id="BPQB01000048">
    <property type="protein sequence ID" value="GJE95404.1"/>
    <property type="molecule type" value="Genomic_DNA"/>
</dbReference>
<gene>
    <name evidence="2" type="ORF">PsYK624_115880</name>
</gene>
<reference evidence="2 3" key="1">
    <citation type="submission" date="2021-08" db="EMBL/GenBank/DDBJ databases">
        <title>Draft Genome Sequence of Phanerochaete sordida strain YK-624.</title>
        <authorList>
            <person name="Mori T."/>
            <person name="Dohra H."/>
            <person name="Suzuki T."/>
            <person name="Kawagishi H."/>
            <person name="Hirai H."/>
        </authorList>
    </citation>
    <scope>NUCLEOTIDE SEQUENCE [LARGE SCALE GENOMIC DNA]</scope>
    <source>
        <strain evidence="2 3">YK-624</strain>
    </source>
</reference>
<sequence length="225" mass="23800">MRSGSNALHHPTLKKHYNFPPISYPSVQAQLFLVAPHGQNISSSRIYARSFRCTGHDAPAFALSSSAPCGVTPAAVATRRRAASTLGRIPDKAGVRTNHRRPASRARPALRPQARKSDGQPSTTDSDFTSRRPALALCASSSGARPAPTPAANVVSGPTNIRHGRTPPGRLHACPGCAAAHARHARGEDLRAARESARLNLASDRLGTDARLEVLGFFSLVGCLP</sequence>
<evidence type="ECO:0000256" key="1">
    <source>
        <dbReference type="SAM" id="MobiDB-lite"/>
    </source>
</evidence>
<comment type="caution">
    <text evidence="2">The sequence shown here is derived from an EMBL/GenBank/DDBJ whole genome shotgun (WGS) entry which is preliminary data.</text>
</comment>
<dbReference type="Proteomes" id="UP000703269">
    <property type="component" value="Unassembled WGS sequence"/>
</dbReference>
<organism evidence="2 3">
    <name type="scientific">Phanerochaete sordida</name>
    <dbReference type="NCBI Taxonomy" id="48140"/>
    <lineage>
        <taxon>Eukaryota</taxon>
        <taxon>Fungi</taxon>
        <taxon>Dikarya</taxon>
        <taxon>Basidiomycota</taxon>
        <taxon>Agaricomycotina</taxon>
        <taxon>Agaricomycetes</taxon>
        <taxon>Polyporales</taxon>
        <taxon>Phanerochaetaceae</taxon>
        <taxon>Phanerochaete</taxon>
    </lineage>
</organism>
<proteinExistence type="predicted"/>
<name>A0A9P3GKZ9_9APHY</name>
<dbReference type="AlphaFoldDB" id="A0A9P3GKZ9"/>
<feature type="region of interest" description="Disordered" evidence="1">
    <location>
        <begin position="82"/>
        <end position="160"/>
    </location>
</feature>
<keyword evidence="3" id="KW-1185">Reference proteome</keyword>
<evidence type="ECO:0000313" key="2">
    <source>
        <dbReference type="EMBL" id="GJE95404.1"/>
    </source>
</evidence>